<dbReference type="KEGG" id="sals:SLNWT_0566"/>
<evidence type="ECO:0000313" key="3">
    <source>
        <dbReference type="Proteomes" id="UP000031523"/>
    </source>
</evidence>
<reference evidence="2 3" key="1">
    <citation type="submission" date="2015-01" db="EMBL/GenBank/DDBJ databases">
        <title>Enhanced salinomycin production by adjusting the supply of polyketide extender units in Streptomyce albus DSM 41398.</title>
        <authorList>
            <person name="Lu C."/>
        </authorList>
    </citation>
    <scope>NUCLEOTIDE SEQUENCE [LARGE SCALE GENOMIC DNA]</scope>
    <source>
        <strain evidence="3">ATCC 21838 / DSM 41398 / FERM P-419 / JCM 4703 / NBRC 107858</strain>
    </source>
</reference>
<feature type="compositionally biased region" description="Acidic residues" evidence="1">
    <location>
        <begin position="95"/>
        <end position="109"/>
    </location>
</feature>
<name>A0A0B5ES40_STRA4</name>
<gene>
    <name evidence="2" type="ORF">SLNWT_0566</name>
</gene>
<accession>A0A0B5ES40</accession>
<feature type="compositionally biased region" description="Gly residues" evidence="1">
    <location>
        <begin position="75"/>
        <end position="85"/>
    </location>
</feature>
<dbReference type="EMBL" id="CP010519">
    <property type="protein sequence ID" value="AJE80942.1"/>
    <property type="molecule type" value="Genomic_DNA"/>
</dbReference>
<organism evidence="2 3">
    <name type="scientific">Streptomyces albus (strain ATCC 21838 / DSM 41398 / FERM P-419 / JCM 4703 / NBRC 107858)</name>
    <dbReference type="NCBI Taxonomy" id="1081613"/>
    <lineage>
        <taxon>Bacteria</taxon>
        <taxon>Bacillati</taxon>
        <taxon>Actinomycetota</taxon>
        <taxon>Actinomycetes</taxon>
        <taxon>Kitasatosporales</taxon>
        <taxon>Streptomycetaceae</taxon>
        <taxon>Streptomyces</taxon>
    </lineage>
</organism>
<protein>
    <submittedName>
        <fullName evidence="2">Uncharacterized protein</fullName>
    </submittedName>
</protein>
<dbReference type="Proteomes" id="UP000031523">
    <property type="component" value="Chromosome"/>
</dbReference>
<feature type="region of interest" description="Disordered" evidence="1">
    <location>
        <begin position="69"/>
        <end position="109"/>
    </location>
</feature>
<keyword evidence="3" id="KW-1185">Reference proteome</keyword>
<evidence type="ECO:0000256" key="1">
    <source>
        <dbReference type="SAM" id="MobiDB-lite"/>
    </source>
</evidence>
<sequence length="109" mass="11072">MGGVKKLLEVCGFLAFVQGTGGLVHEWSGWFDGWGLVQRIGFFDGYEVYVSSALVALAIALFAAAESLPAEEGGDGAPSGKGAKGGKGEEKDGGGEDGEDGEDGDGWGD</sequence>
<proteinExistence type="predicted"/>
<dbReference type="AlphaFoldDB" id="A0A0B5ES40"/>
<evidence type="ECO:0000313" key="2">
    <source>
        <dbReference type="EMBL" id="AJE80942.1"/>
    </source>
</evidence>